<evidence type="ECO:0000256" key="1">
    <source>
        <dbReference type="ARBA" id="ARBA00022441"/>
    </source>
</evidence>
<dbReference type="Gene3D" id="2.120.10.80">
    <property type="entry name" value="Kelch-type beta propeller"/>
    <property type="match status" value="1"/>
</dbReference>
<dbReference type="PANTHER" id="PTHR46093:SF18">
    <property type="entry name" value="FIBRONECTIN TYPE-III DOMAIN-CONTAINING PROTEIN"/>
    <property type="match status" value="1"/>
</dbReference>
<dbReference type="Proteomes" id="UP000187209">
    <property type="component" value="Unassembled WGS sequence"/>
</dbReference>
<dbReference type="AlphaFoldDB" id="A0A1R2APN6"/>
<reference evidence="3 4" key="1">
    <citation type="submission" date="2016-11" db="EMBL/GenBank/DDBJ databases">
        <title>The macronuclear genome of Stentor coeruleus: a giant cell with tiny introns.</title>
        <authorList>
            <person name="Slabodnick M."/>
            <person name="Ruby J.G."/>
            <person name="Reiff S.B."/>
            <person name="Swart E.C."/>
            <person name="Gosai S."/>
            <person name="Prabakaran S."/>
            <person name="Witkowska E."/>
            <person name="Larue G.E."/>
            <person name="Fisher S."/>
            <person name="Freeman R.M."/>
            <person name="Gunawardena J."/>
            <person name="Chu W."/>
            <person name="Stover N.A."/>
            <person name="Gregory B.D."/>
            <person name="Nowacki M."/>
            <person name="Derisi J."/>
            <person name="Roy S.W."/>
            <person name="Marshall W.F."/>
            <person name="Sood P."/>
        </authorList>
    </citation>
    <scope>NUCLEOTIDE SEQUENCE [LARGE SCALE GENOMIC DNA]</scope>
    <source>
        <strain evidence="3">WM001</strain>
    </source>
</reference>
<protein>
    <recommendedName>
        <fullName evidence="5">Kelch motif family protein</fullName>
    </recommendedName>
</protein>
<evidence type="ECO:0000256" key="2">
    <source>
        <dbReference type="ARBA" id="ARBA00022737"/>
    </source>
</evidence>
<name>A0A1R2APN6_9CILI</name>
<dbReference type="OrthoDB" id="10251809at2759"/>
<dbReference type="EMBL" id="MPUH01001738">
    <property type="protein sequence ID" value="OMJ66360.1"/>
    <property type="molecule type" value="Genomic_DNA"/>
</dbReference>
<dbReference type="PANTHER" id="PTHR46093">
    <property type="entry name" value="ACYL-COA-BINDING DOMAIN-CONTAINING PROTEIN 5"/>
    <property type="match status" value="1"/>
</dbReference>
<dbReference type="SUPFAM" id="SSF117281">
    <property type="entry name" value="Kelch motif"/>
    <property type="match status" value="1"/>
</dbReference>
<gene>
    <name evidence="3" type="ORF">SteCoe_36808</name>
</gene>
<dbReference type="InterPro" id="IPR015915">
    <property type="entry name" value="Kelch-typ_b-propeller"/>
</dbReference>
<evidence type="ECO:0008006" key="5">
    <source>
        <dbReference type="Google" id="ProtNLM"/>
    </source>
</evidence>
<keyword evidence="4" id="KW-1185">Reference proteome</keyword>
<organism evidence="3 4">
    <name type="scientific">Stentor coeruleus</name>
    <dbReference type="NCBI Taxonomy" id="5963"/>
    <lineage>
        <taxon>Eukaryota</taxon>
        <taxon>Sar</taxon>
        <taxon>Alveolata</taxon>
        <taxon>Ciliophora</taxon>
        <taxon>Postciliodesmatophora</taxon>
        <taxon>Heterotrichea</taxon>
        <taxon>Heterotrichida</taxon>
        <taxon>Stentoridae</taxon>
        <taxon>Stentor</taxon>
    </lineage>
</organism>
<comment type="caution">
    <text evidence="3">The sequence shown here is derived from an EMBL/GenBank/DDBJ whole genome shotgun (WGS) entry which is preliminary data.</text>
</comment>
<proteinExistence type="predicted"/>
<accession>A0A1R2APN6</accession>
<keyword evidence="2" id="KW-0677">Repeat</keyword>
<sequence>MYNNFTNEELRIFKSFMEKAQSLNLNLNDVISSIQPFQPQFFFSINAYRLPSSTDKSSCVLLENQDIIILSFSGSLYKINIYTSELQTYSIQSRPCRWDYTWSKIPEKVIIYGGRDKQAGKIFSDLLIFDLIDHEWIDLEAQFVPEPRFNSSSCTFVDFFLIFGGVNQKGRLRDCHVLDLNSIIWTEVETQMYISKGQDTCKICSFGPNAVFFSAIADRQGYVNDVFMAKFENFKAKMTNLNTLNKVYIEKVVGIEGFENNMAILGKNQGNYCVCLFNVVTGNGEMLEYVENFNFEYKEGRVIQIPFFKKGKAMLCSVFYKIRVI</sequence>
<dbReference type="Pfam" id="PF24681">
    <property type="entry name" value="Kelch_KLHDC2_KLHL20_DRC7"/>
    <property type="match status" value="1"/>
</dbReference>
<keyword evidence="1" id="KW-0880">Kelch repeat</keyword>
<evidence type="ECO:0000313" key="3">
    <source>
        <dbReference type="EMBL" id="OMJ66360.1"/>
    </source>
</evidence>
<evidence type="ECO:0000313" key="4">
    <source>
        <dbReference type="Proteomes" id="UP000187209"/>
    </source>
</evidence>